<dbReference type="PANTHER" id="PTHR34132">
    <property type="entry name" value="EMB|CAB87627.1-RELATED"/>
    <property type="match status" value="1"/>
</dbReference>
<dbReference type="AlphaFoldDB" id="A0A371FIP4"/>
<organism evidence="2 3">
    <name type="scientific">Mucuna pruriens</name>
    <name type="common">Velvet bean</name>
    <name type="synonym">Dolichos pruriens</name>
    <dbReference type="NCBI Taxonomy" id="157652"/>
    <lineage>
        <taxon>Eukaryota</taxon>
        <taxon>Viridiplantae</taxon>
        <taxon>Streptophyta</taxon>
        <taxon>Embryophyta</taxon>
        <taxon>Tracheophyta</taxon>
        <taxon>Spermatophyta</taxon>
        <taxon>Magnoliopsida</taxon>
        <taxon>eudicotyledons</taxon>
        <taxon>Gunneridae</taxon>
        <taxon>Pentapetalae</taxon>
        <taxon>rosids</taxon>
        <taxon>fabids</taxon>
        <taxon>Fabales</taxon>
        <taxon>Fabaceae</taxon>
        <taxon>Papilionoideae</taxon>
        <taxon>50 kb inversion clade</taxon>
        <taxon>NPAAA clade</taxon>
        <taxon>indigoferoid/millettioid clade</taxon>
        <taxon>Phaseoleae</taxon>
        <taxon>Mucuna</taxon>
    </lineage>
</organism>
<dbReference type="Proteomes" id="UP000257109">
    <property type="component" value="Unassembled WGS sequence"/>
</dbReference>
<gene>
    <name evidence="2" type="ORF">CR513_41581</name>
</gene>
<dbReference type="EMBL" id="QJKJ01008947">
    <property type="protein sequence ID" value="RDX78175.1"/>
    <property type="molecule type" value="Genomic_DNA"/>
</dbReference>
<protein>
    <submittedName>
        <fullName evidence="2">Uncharacterized protein</fullName>
    </submittedName>
</protein>
<feature type="non-terminal residue" evidence="2">
    <location>
        <position position="154"/>
    </location>
</feature>
<evidence type="ECO:0000313" key="3">
    <source>
        <dbReference type="Proteomes" id="UP000257109"/>
    </source>
</evidence>
<reference evidence="2" key="1">
    <citation type="submission" date="2018-05" db="EMBL/GenBank/DDBJ databases">
        <title>Draft genome of Mucuna pruriens seed.</title>
        <authorList>
            <person name="Nnadi N.E."/>
            <person name="Vos R."/>
            <person name="Hasami M.H."/>
            <person name="Devisetty U.K."/>
            <person name="Aguiy J.C."/>
        </authorList>
    </citation>
    <scope>NUCLEOTIDE SEQUENCE [LARGE SCALE GENOMIC DNA]</scope>
    <source>
        <strain evidence="2">JCA_2017</strain>
    </source>
</reference>
<accession>A0A371FIP4</accession>
<proteinExistence type="predicted"/>
<keyword evidence="1" id="KW-1133">Transmembrane helix</keyword>
<evidence type="ECO:0000313" key="2">
    <source>
        <dbReference type="EMBL" id="RDX78175.1"/>
    </source>
</evidence>
<keyword evidence="1" id="KW-0472">Membrane</keyword>
<comment type="caution">
    <text evidence="2">The sequence shown here is derived from an EMBL/GenBank/DDBJ whole genome shotgun (WGS) entry which is preliminary data.</text>
</comment>
<name>A0A371FIP4_MUCPR</name>
<keyword evidence="3" id="KW-1185">Reference proteome</keyword>
<evidence type="ECO:0000256" key="1">
    <source>
        <dbReference type="SAM" id="Phobius"/>
    </source>
</evidence>
<sequence>FYKVHYAQRERIAFDNVSTTGSQGKVKKTQTTQLFSVALQDMCPLRFILIFFSAVLAAYFAWTTVRSSPEIDFTAQDHNNKSSSNKEQFNFIKMIQNGFWVFVDMASGKYLWRNLRSRNEGVQRSANRAPWGSGAYLASLYSLPKNIDVEPVEL</sequence>
<feature type="non-terminal residue" evidence="2">
    <location>
        <position position="1"/>
    </location>
</feature>
<dbReference type="STRING" id="157652.A0A371FIP4"/>
<keyword evidence="1" id="KW-0812">Transmembrane</keyword>
<feature type="transmembrane region" description="Helical" evidence="1">
    <location>
        <begin position="43"/>
        <end position="62"/>
    </location>
</feature>
<dbReference type="OrthoDB" id="1930127at2759"/>
<dbReference type="PANTHER" id="PTHR34132:SF3">
    <property type="entry name" value="METHYLTRANSFERASE-LIKE PROTEIN"/>
    <property type="match status" value="1"/>
</dbReference>